<feature type="region of interest" description="Disordered" evidence="1">
    <location>
        <begin position="22"/>
        <end position="52"/>
    </location>
</feature>
<accession>A0A3P6RI42</accession>
<dbReference type="AlphaFoldDB" id="A0A3P6RI42"/>
<feature type="region of interest" description="Disordered" evidence="1">
    <location>
        <begin position="137"/>
        <end position="183"/>
    </location>
</feature>
<evidence type="ECO:0000313" key="2">
    <source>
        <dbReference type="EMBL" id="VDK58987.1"/>
    </source>
</evidence>
<evidence type="ECO:0000256" key="1">
    <source>
        <dbReference type="SAM" id="MobiDB-lite"/>
    </source>
</evidence>
<gene>
    <name evidence="2" type="ORF">GPUH_LOCUS7614</name>
</gene>
<evidence type="ECO:0000313" key="3">
    <source>
        <dbReference type="Proteomes" id="UP000271098"/>
    </source>
</evidence>
<organism evidence="2 3">
    <name type="scientific">Gongylonema pulchrum</name>
    <dbReference type="NCBI Taxonomy" id="637853"/>
    <lineage>
        <taxon>Eukaryota</taxon>
        <taxon>Metazoa</taxon>
        <taxon>Ecdysozoa</taxon>
        <taxon>Nematoda</taxon>
        <taxon>Chromadorea</taxon>
        <taxon>Rhabditida</taxon>
        <taxon>Spirurina</taxon>
        <taxon>Spiruromorpha</taxon>
        <taxon>Spiruroidea</taxon>
        <taxon>Gongylonematidae</taxon>
        <taxon>Gongylonema</taxon>
    </lineage>
</organism>
<keyword evidence="3" id="KW-1185">Reference proteome</keyword>
<dbReference type="OrthoDB" id="5918007at2759"/>
<proteinExistence type="predicted"/>
<dbReference type="Proteomes" id="UP000271098">
    <property type="component" value="Unassembled WGS sequence"/>
</dbReference>
<name>A0A3P6RI42_9BILA</name>
<dbReference type="EMBL" id="UYRT01020114">
    <property type="protein sequence ID" value="VDK58987.1"/>
    <property type="molecule type" value="Genomic_DNA"/>
</dbReference>
<reference evidence="2 3" key="1">
    <citation type="submission" date="2018-11" db="EMBL/GenBank/DDBJ databases">
        <authorList>
            <consortium name="Pathogen Informatics"/>
        </authorList>
    </citation>
    <scope>NUCLEOTIDE SEQUENCE [LARGE SCALE GENOMIC DNA]</scope>
</reference>
<sequence>MQFQAYLASAAAAAANSTGAAGAGMLGSQQQRDSAAVNNSAVAPPPGFTGPPAAFTLPQHNHISSIFQVSAQINQLPFPFMLPNATNGHGQHKLNHQMFAQQQTVEDPISDQRLPTQQPKVYPGHQQLDKYVSSAGAKDRLGGGAHSTPPPQVYQPQGYMSQQMPLHGHKKTYGGGPQHWSAS</sequence>
<protein>
    <submittedName>
        <fullName evidence="2">Uncharacterized protein</fullName>
    </submittedName>
</protein>
<feature type="compositionally biased region" description="Polar residues" evidence="1">
    <location>
        <begin position="154"/>
        <end position="164"/>
    </location>
</feature>